<feature type="domain" description="Enolase C-terminal" evidence="1">
    <location>
        <begin position="6"/>
        <end position="68"/>
    </location>
</feature>
<keyword evidence="4" id="KW-1185">Reference proteome</keyword>
<evidence type="ECO:0000313" key="4">
    <source>
        <dbReference type="Proteomes" id="UP001157109"/>
    </source>
</evidence>
<reference evidence="3" key="3">
    <citation type="submission" date="2023-02" db="EMBL/GenBank/DDBJ databases">
        <authorList>
            <person name="Sun Q."/>
            <person name="Mori K."/>
        </authorList>
    </citation>
    <scope>NUCLEOTIDE SEQUENCE</scope>
    <source>
        <strain evidence="3">NBRC 105830</strain>
    </source>
</reference>
<organism evidence="3 4">
    <name type="scientific">Arsenicicoccus piscis</name>
    <dbReference type="NCBI Taxonomy" id="673954"/>
    <lineage>
        <taxon>Bacteria</taxon>
        <taxon>Bacillati</taxon>
        <taxon>Actinomycetota</taxon>
        <taxon>Actinomycetes</taxon>
        <taxon>Micrococcales</taxon>
        <taxon>Intrasporangiaceae</taxon>
        <taxon>Arsenicicoccus</taxon>
    </lineage>
</organism>
<reference evidence="4" key="2">
    <citation type="journal article" date="2019" name="Int. J. Syst. Evol. Microbiol.">
        <title>The Global Catalogue of Microorganisms (GCM) 10K type strain sequencing project: providing services to taxonomists for standard genome sequencing and annotation.</title>
        <authorList>
            <consortium name="The Broad Institute Genomics Platform"/>
            <consortium name="The Broad Institute Genome Sequencing Center for Infectious Disease"/>
            <person name="Wu L."/>
            <person name="Ma J."/>
        </authorList>
    </citation>
    <scope>NUCLEOTIDE SEQUENCE [LARGE SCALE GENOMIC DNA]</scope>
    <source>
        <strain evidence="4">NBRC 105830</strain>
    </source>
</reference>
<evidence type="ECO:0000313" key="2">
    <source>
        <dbReference type="EMBL" id="GMA19751.1"/>
    </source>
</evidence>
<dbReference type="InterPro" id="IPR029065">
    <property type="entry name" value="Enolase_C-like"/>
</dbReference>
<dbReference type="EMBL" id="BSUJ01000002">
    <property type="protein sequence ID" value="GMA22047.1"/>
    <property type="molecule type" value="Genomic_DNA"/>
</dbReference>
<proteinExistence type="predicted"/>
<dbReference type="InterPro" id="IPR036849">
    <property type="entry name" value="Enolase-like_C_sf"/>
</dbReference>
<sequence>MGNQIDGQIGTACTVAFGAAYATTSRRAGELSNFLDMSDDLLTEPLQISGGTLAVRPGAGLGLQIDDDKLERYRTDR</sequence>
<dbReference type="Pfam" id="PF13378">
    <property type="entry name" value="MR_MLE_C"/>
    <property type="match status" value="1"/>
</dbReference>
<protein>
    <recommendedName>
        <fullName evidence="1">Enolase C-terminal domain-containing protein</fullName>
    </recommendedName>
</protein>
<dbReference type="SUPFAM" id="SSF51604">
    <property type="entry name" value="Enolase C-terminal domain-like"/>
    <property type="match status" value="1"/>
</dbReference>
<gene>
    <name evidence="2" type="ORF">GCM10025862_17720</name>
    <name evidence="3" type="ORF">GCM10025862_40680</name>
</gene>
<evidence type="ECO:0000313" key="3">
    <source>
        <dbReference type="EMBL" id="GMA22047.1"/>
    </source>
</evidence>
<dbReference type="Gene3D" id="3.20.20.120">
    <property type="entry name" value="Enolase-like C-terminal domain"/>
    <property type="match status" value="1"/>
</dbReference>
<dbReference type="Proteomes" id="UP001157109">
    <property type="component" value="Unassembled WGS sequence"/>
</dbReference>
<dbReference type="EMBL" id="BSUJ01000001">
    <property type="protein sequence ID" value="GMA19751.1"/>
    <property type="molecule type" value="Genomic_DNA"/>
</dbReference>
<reference evidence="3" key="1">
    <citation type="journal article" date="2014" name="Int. J. Syst. Evol. Microbiol.">
        <title>Complete genome of a new Firmicutes species belonging to the dominant human colonic microbiota ('Ruminococcus bicirculans') reveals two chromosomes and a selective capacity to utilize plant glucans.</title>
        <authorList>
            <consortium name="NISC Comparative Sequencing Program"/>
            <person name="Wegmann U."/>
            <person name="Louis P."/>
            <person name="Goesmann A."/>
            <person name="Henrissat B."/>
            <person name="Duncan S.H."/>
            <person name="Flint H.J."/>
        </authorList>
    </citation>
    <scope>NUCLEOTIDE SEQUENCE</scope>
    <source>
        <strain evidence="3">NBRC 105830</strain>
    </source>
</reference>
<comment type="caution">
    <text evidence="3">The sequence shown here is derived from an EMBL/GenBank/DDBJ whole genome shotgun (WGS) entry which is preliminary data.</text>
</comment>
<accession>A0ABQ6HUI7</accession>
<evidence type="ECO:0000259" key="1">
    <source>
        <dbReference type="Pfam" id="PF13378"/>
    </source>
</evidence>
<name>A0ABQ6HUI7_9MICO</name>